<proteinExistence type="predicted"/>
<dbReference type="Proteomes" id="UP000241421">
    <property type="component" value="Unassembled WGS sequence"/>
</dbReference>
<dbReference type="AlphaFoldDB" id="A0A2U2HDK4"/>
<feature type="compositionally biased region" description="Low complexity" evidence="1">
    <location>
        <begin position="169"/>
        <end position="188"/>
    </location>
</feature>
<comment type="caution">
    <text evidence="3">The sequence shown here is derived from an EMBL/GenBank/DDBJ whole genome shotgun (WGS) entry which is preliminary data.</text>
</comment>
<accession>A0A2U2HDK4</accession>
<feature type="chain" id="PRO_5015775893" evidence="2">
    <location>
        <begin position="25"/>
        <end position="269"/>
    </location>
</feature>
<sequence length="269" mass="28596">MIMKRTVLRLLLPLLAALAPQAFAGQLASLAIVDQQTGEPLQIWRHGGHNYVVGQPGQRYALRVTNKTGARLLSVMAVDGVNVITGATASPAQSGYVLESGQQETIAGWRKNMHEVAAFYFTNVSDSYAARTGRAHQAGVIGAALYLETPPVHYDAPMAPPMAEAQSSARDAGAAHGTAAAPVSAPRAVAREEGARSRRYDSKLGTGHGERLGSASSMTEFRRASTRPSETLVVYYDSLANLRARGIIPRVPVVRRPAPFPGGFVPDPS</sequence>
<organism evidence="3 4">
    <name type="scientific">Massilia glaciei</name>
    <dbReference type="NCBI Taxonomy" id="1524097"/>
    <lineage>
        <taxon>Bacteria</taxon>
        <taxon>Pseudomonadati</taxon>
        <taxon>Pseudomonadota</taxon>
        <taxon>Betaproteobacteria</taxon>
        <taxon>Burkholderiales</taxon>
        <taxon>Oxalobacteraceae</taxon>
        <taxon>Telluria group</taxon>
        <taxon>Massilia</taxon>
    </lineage>
</organism>
<dbReference type="EMBL" id="PXWF02000320">
    <property type="protein sequence ID" value="PWF41067.1"/>
    <property type="molecule type" value="Genomic_DNA"/>
</dbReference>
<feature type="signal peptide" evidence="2">
    <location>
        <begin position="1"/>
        <end position="24"/>
    </location>
</feature>
<evidence type="ECO:0000256" key="1">
    <source>
        <dbReference type="SAM" id="MobiDB-lite"/>
    </source>
</evidence>
<gene>
    <name evidence="3" type="ORF">C7C56_025420</name>
</gene>
<evidence type="ECO:0000313" key="3">
    <source>
        <dbReference type="EMBL" id="PWF41067.1"/>
    </source>
</evidence>
<name>A0A2U2HDK4_9BURK</name>
<evidence type="ECO:0000256" key="2">
    <source>
        <dbReference type="SAM" id="SignalP"/>
    </source>
</evidence>
<feature type="region of interest" description="Disordered" evidence="1">
    <location>
        <begin position="157"/>
        <end position="223"/>
    </location>
</feature>
<keyword evidence="2" id="KW-0732">Signal</keyword>
<evidence type="ECO:0000313" key="4">
    <source>
        <dbReference type="Proteomes" id="UP000241421"/>
    </source>
</evidence>
<feature type="compositionally biased region" description="Basic and acidic residues" evidence="1">
    <location>
        <begin position="189"/>
        <end position="202"/>
    </location>
</feature>
<keyword evidence="4" id="KW-1185">Reference proteome</keyword>
<protein>
    <submittedName>
        <fullName evidence="3">Uncharacterized protein</fullName>
    </submittedName>
</protein>
<reference evidence="3 4" key="1">
    <citation type="submission" date="2018-04" db="EMBL/GenBank/DDBJ databases">
        <title>Massilia violaceinigra sp. nov., a novel purple-pigmented bacterium isolated from Tianshan glacier, Xinjiang, China.</title>
        <authorList>
            <person name="Wang H."/>
        </authorList>
    </citation>
    <scope>NUCLEOTIDE SEQUENCE [LARGE SCALE GENOMIC DNA]</scope>
    <source>
        <strain evidence="3 4">B448-2</strain>
    </source>
</reference>